<accession>A0AA88TE07</accession>
<keyword evidence="9" id="KW-0256">Endoplasmic reticulum</keyword>
<sequence length="340" mass="40249">MEDIYRKFSSQRSECDETPDSQDLRIVLLGVCGARKSATANAILGQDVFKESRTTESEMQRGRIEDRNISIIDTPGFFNTQMTDEELQEQMMKSLFLSHPGPHVFLLIINLETFREKQKNIVEQIQMIFGAQAMKFTMVLFTGREKVSREEWIEFTESENIKELLNYFERRFHVINSKNECDPYQITMLFKIIDEMVKNNGGENYNEIYLKEEGIKQEVKKKQENEELLEQEREINPEGEIKYECKEDRMAKDNEKQEDVCKDKDLREKDAADQEHLRDQMQGLIQEIARERLDSNIALRIVLLDIHSGGPHVQFWGDREMAYRRTRRENRFECDDFENT</sequence>
<keyword evidence="6" id="KW-0963">Cytoplasm</keyword>
<keyword evidence="11" id="KW-0496">Mitochondrion</keyword>
<dbReference type="FunFam" id="3.40.50.300:FF:000536">
    <property type="entry name" value="GTPase IMAP family member 8"/>
    <property type="match status" value="1"/>
</dbReference>
<evidence type="ECO:0000256" key="8">
    <source>
        <dbReference type="ARBA" id="ARBA00022741"/>
    </source>
</evidence>
<dbReference type="Gene3D" id="3.40.50.300">
    <property type="entry name" value="P-loop containing nucleotide triphosphate hydrolases"/>
    <property type="match status" value="1"/>
</dbReference>
<evidence type="ECO:0000256" key="5">
    <source>
        <dbReference type="ARBA" id="ARBA00008535"/>
    </source>
</evidence>
<proteinExistence type="inferred from homology"/>
<evidence type="ECO:0000256" key="4">
    <source>
        <dbReference type="ARBA" id="ARBA00004555"/>
    </source>
</evidence>
<evidence type="ECO:0000256" key="12">
    <source>
        <dbReference type="ARBA" id="ARBA00023134"/>
    </source>
</evidence>
<comment type="similarity">
    <text evidence="5">Belongs to the TRAFAC class TrmE-Era-EngA-EngB-Septin-like GTPase superfamily. AIG1/Toc34/Toc159-like paraseptin GTPase family. IAN subfamily.</text>
</comment>
<comment type="subcellular location">
    <subcellularLocation>
        <location evidence="3">Cytoplasm</location>
        <location evidence="3">Cytosol</location>
    </subcellularLocation>
    <subcellularLocation>
        <location evidence="2">Endoplasmic reticulum</location>
    </subcellularLocation>
    <subcellularLocation>
        <location evidence="4">Golgi apparatus</location>
    </subcellularLocation>
    <subcellularLocation>
        <location evidence="1">Mitochondrion</location>
    </subcellularLocation>
</comment>
<evidence type="ECO:0000256" key="1">
    <source>
        <dbReference type="ARBA" id="ARBA00004173"/>
    </source>
</evidence>
<evidence type="ECO:0000256" key="9">
    <source>
        <dbReference type="ARBA" id="ARBA00022824"/>
    </source>
</evidence>
<keyword evidence="18" id="KW-1185">Reference proteome</keyword>
<evidence type="ECO:0000256" key="13">
    <source>
        <dbReference type="ARBA" id="ARBA00056809"/>
    </source>
</evidence>
<evidence type="ECO:0000256" key="14">
    <source>
        <dbReference type="ARBA" id="ARBA00073539"/>
    </source>
</evidence>
<evidence type="ECO:0000256" key="3">
    <source>
        <dbReference type="ARBA" id="ARBA00004514"/>
    </source>
</evidence>
<evidence type="ECO:0000313" key="18">
    <source>
        <dbReference type="Proteomes" id="UP001187343"/>
    </source>
</evidence>
<evidence type="ECO:0000256" key="15">
    <source>
        <dbReference type="ARBA" id="ARBA00077278"/>
    </source>
</evidence>
<dbReference type="PANTHER" id="PTHR10903">
    <property type="entry name" value="GTPASE, IMAP FAMILY MEMBER-RELATED"/>
    <property type="match status" value="1"/>
</dbReference>
<dbReference type="Pfam" id="PF04548">
    <property type="entry name" value="AIG1"/>
    <property type="match status" value="1"/>
</dbReference>
<dbReference type="Proteomes" id="UP001187343">
    <property type="component" value="Unassembled WGS sequence"/>
</dbReference>
<reference evidence="17" key="1">
    <citation type="submission" date="2023-08" db="EMBL/GenBank/DDBJ databases">
        <title>Chromosome-level Genome Assembly of mud carp (Cirrhinus molitorella).</title>
        <authorList>
            <person name="Liu H."/>
        </authorList>
    </citation>
    <scope>NUCLEOTIDE SEQUENCE</scope>
    <source>
        <strain evidence="17">Prfri</strain>
        <tissue evidence="17">Muscle</tissue>
    </source>
</reference>
<keyword evidence="12" id="KW-0342">GTP-binding</keyword>
<comment type="function">
    <text evidence="13">Exerts an anti-apoptotic effect in the immune system and is involved in responses to infections.</text>
</comment>
<dbReference type="EMBL" id="JAUYZG010000022">
    <property type="protein sequence ID" value="KAK2873153.1"/>
    <property type="molecule type" value="Genomic_DNA"/>
</dbReference>
<protein>
    <recommendedName>
        <fullName evidence="14">GTPase IMAP family member 8</fullName>
    </recommendedName>
    <alternativeName>
        <fullName evidence="15">Immune-associated nucleotide-binding protein 9</fullName>
    </alternativeName>
</protein>
<keyword evidence="10" id="KW-0333">Golgi apparatus</keyword>
<dbReference type="InterPro" id="IPR006703">
    <property type="entry name" value="G_AIG1"/>
</dbReference>
<organism evidence="17 18">
    <name type="scientific">Cirrhinus molitorella</name>
    <name type="common">mud carp</name>
    <dbReference type="NCBI Taxonomy" id="172907"/>
    <lineage>
        <taxon>Eukaryota</taxon>
        <taxon>Metazoa</taxon>
        <taxon>Chordata</taxon>
        <taxon>Craniata</taxon>
        <taxon>Vertebrata</taxon>
        <taxon>Euteleostomi</taxon>
        <taxon>Actinopterygii</taxon>
        <taxon>Neopterygii</taxon>
        <taxon>Teleostei</taxon>
        <taxon>Ostariophysi</taxon>
        <taxon>Cypriniformes</taxon>
        <taxon>Cyprinidae</taxon>
        <taxon>Labeoninae</taxon>
        <taxon>Labeonini</taxon>
        <taxon>Cirrhinus</taxon>
    </lineage>
</organism>
<dbReference type="PANTHER" id="PTHR10903:SF188">
    <property type="entry name" value="GTPASE IMAP FAMILY MEMBER 2-LIKE-RELATED"/>
    <property type="match status" value="1"/>
</dbReference>
<evidence type="ECO:0000256" key="6">
    <source>
        <dbReference type="ARBA" id="ARBA00022490"/>
    </source>
</evidence>
<keyword evidence="8" id="KW-0547">Nucleotide-binding</keyword>
<feature type="domain" description="AIG1-type G" evidence="16">
    <location>
        <begin position="21"/>
        <end position="214"/>
    </location>
</feature>
<dbReference type="GO" id="GO:0005783">
    <property type="term" value="C:endoplasmic reticulum"/>
    <property type="evidence" value="ECO:0007669"/>
    <property type="project" value="UniProtKB-SubCell"/>
</dbReference>
<evidence type="ECO:0000256" key="7">
    <source>
        <dbReference type="ARBA" id="ARBA00022737"/>
    </source>
</evidence>
<dbReference type="GO" id="GO:0005794">
    <property type="term" value="C:Golgi apparatus"/>
    <property type="evidence" value="ECO:0007669"/>
    <property type="project" value="UniProtKB-SubCell"/>
</dbReference>
<name>A0AA88TE07_9TELE</name>
<dbReference type="AlphaFoldDB" id="A0AA88TE07"/>
<dbReference type="InterPro" id="IPR027417">
    <property type="entry name" value="P-loop_NTPase"/>
</dbReference>
<dbReference type="GO" id="GO:0005829">
    <property type="term" value="C:cytosol"/>
    <property type="evidence" value="ECO:0007669"/>
    <property type="project" value="UniProtKB-SubCell"/>
</dbReference>
<comment type="caution">
    <text evidence="17">The sequence shown here is derived from an EMBL/GenBank/DDBJ whole genome shotgun (WGS) entry which is preliminary data.</text>
</comment>
<dbReference type="PROSITE" id="PS51720">
    <property type="entry name" value="G_AIG1"/>
    <property type="match status" value="1"/>
</dbReference>
<evidence type="ECO:0000259" key="16">
    <source>
        <dbReference type="PROSITE" id="PS51720"/>
    </source>
</evidence>
<evidence type="ECO:0000313" key="17">
    <source>
        <dbReference type="EMBL" id="KAK2873153.1"/>
    </source>
</evidence>
<keyword evidence="7" id="KW-0677">Repeat</keyword>
<dbReference type="GO" id="GO:0005739">
    <property type="term" value="C:mitochondrion"/>
    <property type="evidence" value="ECO:0007669"/>
    <property type="project" value="UniProtKB-SubCell"/>
</dbReference>
<gene>
    <name evidence="17" type="ORF">Q8A67_023050</name>
</gene>
<dbReference type="SUPFAM" id="SSF52540">
    <property type="entry name" value="P-loop containing nucleoside triphosphate hydrolases"/>
    <property type="match status" value="1"/>
</dbReference>
<evidence type="ECO:0000256" key="10">
    <source>
        <dbReference type="ARBA" id="ARBA00023034"/>
    </source>
</evidence>
<evidence type="ECO:0000256" key="11">
    <source>
        <dbReference type="ARBA" id="ARBA00023128"/>
    </source>
</evidence>
<dbReference type="InterPro" id="IPR045058">
    <property type="entry name" value="GIMA/IAN/Toc"/>
</dbReference>
<evidence type="ECO:0000256" key="2">
    <source>
        <dbReference type="ARBA" id="ARBA00004240"/>
    </source>
</evidence>
<dbReference type="GO" id="GO:0005525">
    <property type="term" value="F:GTP binding"/>
    <property type="evidence" value="ECO:0007669"/>
    <property type="project" value="UniProtKB-KW"/>
</dbReference>